<dbReference type="EMBL" id="CVRI01000004">
    <property type="protein sequence ID" value="CRK87310.1"/>
    <property type="molecule type" value="Genomic_DNA"/>
</dbReference>
<feature type="domain" description="EGF-like" evidence="14">
    <location>
        <begin position="416"/>
        <end position="454"/>
    </location>
</feature>
<dbReference type="GO" id="GO:0005509">
    <property type="term" value="F:calcium ion binding"/>
    <property type="evidence" value="ECO:0007669"/>
    <property type="project" value="UniProtKB-UniRule"/>
</dbReference>
<dbReference type="OrthoDB" id="14563at2759"/>
<feature type="compositionally biased region" description="Basic and acidic residues" evidence="12">
    <location>
        <begin position="672"/>
        <end position="688"/>
    </location>
</feature>
<dbReference type="InterPro" id="IPR008859">
    <property type="entry name" value="Thrombospondin_C"/>
</dbReference>
<comment type="caution">
    <text evidence="9">Lacks conserved residue(s) required for the propagation of feature annotation.</text>
</comment>
<organism evidence="16 17">
    <name type="scientific">Clunio marinus</name>
    <dbReference type="NCBI Taxonomy" id="568069"/>
    <lineage>
        <taxon>Eukaryota</taxon>
        <taxon>Metazoa</taxon>
        <taxon>Ecdysozoa</taxon>
        <taxon>Arthropoda</taxon>
        <taxon>Hexapoda</taxon>
        <taxon>Insecta</taxon>
        <taxon>Pterygota</taxon>
        <taxon>Neoptera</taxon>
        <taxon>Endopterygota</taxon>
        <taxon>Diptera</taxon>
        <taxon>Nematocera</taxon>
        <taxon>Chironomoidea</taxon>
        <taxon>Chironomidae</taxon>
        <taxon>Clunio</taxon>
    </lineage>
</organism>
<feature type="domain" description="TSP C-terminal" evidence="15">
    <location>
        <begin position="823"/>
        <end position="1037"/>
    </location>
</feature>
<dbReference type="Pfam" id="PF07645">
    <property type="entry name" value="EGF_CA"/>
    <property type="match status" value="2"/>
</dbReference>
<feature type="compositionally biased region" description="Polar residues" evidence="12">
    <location>
        <begin position="736"/>
        <end position="747"/>
    </location>
</feature>
<protein>
    <submittedName>
        <fullName evidence="16">CLUMA_CG001110, isoform A</fullName>
    </submittedName>
</protein>
<dbReference type="FunFam" id="2.60.120.200:FF:000002">
    <property type="entry name" value="Thrombospondin 3"/>
    <property type="match status" value="1"/>
</dbReference>
<evidence type="ECO:0000256" key="1">
    <source>
        <dbReference type="ARBA" id="ARBA00009456"/>
    </source>
</evidence>
<dbReference type="InterPro" id="IPR049883">
    <property type="entry name" value="NOTCH1_EGF-like"/>
</dbReference>
<dbReference type="SMART" id="SM00181">
    <property type="entry name" value="EGF"/>
    <property type="match status" value="6"/>
</dbReference>
<keyword evidence="3 13" id="KW-0732">Signal</keyword>
<feature type="compositionally biased region" description="Acidic residues" evidence="12">
    <location>
        <begin position="651"/>
        <end position="668"/>
    </location>
</feature>
<dbReference type="InterPro" id="IPR003367">
    <property type="entry name" value="Thrombospondin_3-like_rpt"/>
</dbReference>
<feature type="region of interest" description="Disordered" evidence="12">
    <location>
        <begin position="206"/>
        <end position="227"/>
    </location>
</feature>
<dbReference type="FunFam" id="4.10.1080.10:FF:000002">
    <property type="entry name" value="Thrombospondin 3"/>
    <property type="match status" value="1"/>
</dbReference>
<feature type="coiled-coil region" evidence="11">
    <location>
        <begin position="250"/>
        <end position="277"/>
    </location>
</feature>
<dbReference type="FunFam" id="4.10.1080.10:FF:000001">
    <property type="entry name" value="Thrombospondin 3"/>
    <property type="match status" value="1"/>
</dbReference>
<dbReference type="FunFam" id="2.10.25.10:FF:000038">
    <property type="entry name" value="Fibrillin 2"/>
    <property type="match status" value="1"/>
</dbReference>
<evidence type="ECO:0000256" key="5">
    <source>
        <dbReference type="ARBA" id="ARBA00022837"/>
    </source>
</evidence>
<dbReference type="InterPro" id="IPR009030">
    <property type="entry name" value="Growth_fac_rcpt_cys_sf"/>
</dbReference>
<comment type="similarity">
    <text evidence="1">Belongs to the thrombospondin family.</text>
</comment>
<feature type="domain" description="EGF-like" evidence="14">
    <location>
        <begin position="473"/>
        <end position="513"/>
    </location>
</feature>
<dbReference type="InterPro" id="IPR017897">
    <property type="entry name" value="Thrombospondin_3_rpt"/>
</dbReference>
<dbReference type="InterPro" id="IPR024665">
    <property type="entry name" value="TSP/COMP_CC"/>
</dbReference>
<keyword evidence="17" id="KW-1185">Reference proteome</keyword>
<dbReference type="PANTHER" id="PTHR10199">
    <property type="entry name" value="THROMBOSPONDIN"/>
    <property type="match status" value="1"/>
</dbReference>
<evidence type="ECO:0000256" key="2">
    <source>
        <dbReference type="ARBA" id="ARBA00022536"/>
    </source>
</evidence>
<dbReference type="FunFam" id="2.10.25.10:FF:000025">
    <property type="entry name" value="Thrombospondin 3"/>
    <property type="match status" value="1"/>
</dbReference>
<keyword evidence="8" id="KW-0325">Glycoprotein</keyword>
<feature type="compositionally biased region" description="Basic and acidic residues" evidence="12">
    <location>
        <begin position="206"/>
        <end position="221"/>
    </location>
</feature>
<evidence type="ECO:0000256" key="3">
    <source>
        <dbReference type="ARBA" id="ARBA00022729"/>
    </source>
</evidence>
<dbReference type="CDD" id="cd00053">
    <property type="entry name" value="EGF"/>
    <property type="match status" value="1"/>
</dbReference>
<feature type="domain" description="EGF-like" evidence="14">
    <location>
        <begin position="292"/>
        <end position="332"/>
    </location>
</feature>
<dbReference type="FunFam" id="4.10.1080.10:FF:000004">
    <property type="entry name" value="Cartilage oligomeric matrix protein"/>
    <property type="match status" value="1"/>
</dbReference>
<dbReference type="SUPFAM" id="SSF49899">
    <property type="entry name" value="Concanavalin A-like lectins/glucanases"/>
    <property type="match status" value="1"/>
</dbReference>
<feature type="region of interest" description="Disordered" evidence="12">
    <location>
        <begin position="702"/>
        <end position="763"/>
    </location>
</feature>
<dbReference type="Pfam" id="PF02412">
    <property type="entry name" value="TSP_3"/>
    <property type="match status" value="6"/>
</dbReference>
<feature type="signal peptide" evidence="13">
    <location>
        <begin position="1"/>
        <end position="19"/>
    </location>
</feature>
<feature type="chain" id="PRO_5011977991" evidence="13">
    <location>
        <begin position="20"/>
        <end position="1058"/>
    </location>
</feature>
<evidence type="ECO:0000256" key="9">
    <source>
        <dbReference type="PROSITE-ProRule" id="PRU00076"/>
    </source>
</evidence>
<dbReference type="InterPro" id="IPR018097">
    <property type="entry name" value="EGF_Ca-bd_CS"/>
</dbReference>
<evidence type="ECO:0000256" key="8">
    <source>
        <dbReference type="ARBA" id="ARBA00023180"/>
    </source>
</evidence>
<dbReference type="PROSITE" id="PS00010">
    <property type="entry name" value="ASX_HYDROXYL"/>
    <property type="match status" value="1"/>
</dbReference>
<evidence type="ECO:0000313" key="16">
    <source>
        <dbReference type="EMBL" id="CRK87310.1"/>
    </source>
</evidence>
<dbReference type="PROSITE" id="PS01186">
    <property type="entry name" value="EGF_2"/>
    <property type="match status" value="1"/>
</dbReference>
<dbReference type="CDD" id="cd00054">
    <property type="entry name" value="EGF_CA"/>
    <property type="match status" value="2"/>
</dbReference>
<accession>A0A1J1HLI3</accession>
<dbReference type="PANTHER" id="PTHR10199:SF100">
    <property type="entry name" value="THROMBOSPONDIN, ISOFORM A"/>
    <property type="match status" value="1"/>
</dbReference>
<dbReference type="InterPro" id="IPR013320">
    <property type="entry name" value="ConA-like_dom_sf"/>
</dbReference>
<feature type="region of interest" description="Disordered" evidence="12">
    <location>
        <begin position="650"/>
        <end position="688"/>
    </location>
</feature>
<keyword evidence="7" id="KW-1015">Disulfide bond</keyword>
<reference evidence="16 17" key="1">
    <citation type="submission" date="2015-04" db="EMBL/GenBank/DDBJ databases">
        <authorList>
            <person name="Syromyatnikov M.Y."/>
            <person name="Popov V.N."/>
        </authorList>
    </citation>
    <scope>NUCLEOTIDE SEQUENCE [LARGE SCALE GENOMIC DNA]</scope>
</reference>
<dbReference type="InterPro" id="IPR000152">
    <property type="entry name" value="EGF-type_Asp/Asn_hydroxyl_site"/>
</dbReference>
<dbReference type="Pfam" id="PF11598">
    <property type="entry name" value="COMP"/>
    <property type="match status" value="1"/>
</dbReference>
<feature type="repeat" description="TSP type-3" evidence="10">
    <location>
        <begin position="748"/>
        <end position="783"/>
    </location>
</feature>
<evidence type="ECO:0000313" key="17">
    <source>
        <dbReference type="Proteomes" id="UP000183832"/>
    </source>
</evidence>
<dbReference type="InterPro" id="IPR028974">
    <property type="entry name" value="TSP_type-3_rpt"/>
</dbReference>
<feature type="region of interest" description="Disordered" evidence="12">
    <location>
        <begin position="611"/>
        <end position="636"/>
    </location>
</feature>
<dbReference type="STRING" id="568069.A0A1J1HLI3"/>
<keyword evidence="4" id="KW-0677">Repeat</keyword>
<evidence type="ECO:0000256" key="7">
    <source>
        <dbReference type="ARBA" id="ARBA00023157"/>
    </source>
</evidence>
<evidence type="ECO:0000259" key="15">
    <source>
        <dbReference type="PROSITE" id="PS51236"/>
    </source>
</evidence>
<dbReference type="GO" id="GO:0007155">
    <property type="term" value="P:cell adhesion"/>
    <property type="evidence" value="ECO:0007669"/>
    <property type="project" value="UniProtKB-KW"/>
</dbReference>
<evidence type="ECO:0000256" key="11">
    <source>
        <dbReference type="SAM" id="Coils"/>
    </source>
</evidence>
<dbReference type="InterPro" id="IPR000742">
    <property type="entry name" value="EGF"/>
</dbReference>
<dbReference type="AlphaFoldDB" id="A0A1J1HLI3"/>
<keyword evidence="11" id="KW-0175">Coiled coil</keyword>
<dbReference type="SUPFAM" id="SSF103647">
    <property type="entry name" value="TSP type-3 repeat"/>
    <property type="match status" value="3"/>
</dbReference>
<dbReference type="Proteomes" id="UP000183832">
    <property type="component" value="Unassembled WGS sequence"/>
</dbReference>
<dbReference type="Gene3D" id="4.10.1080.10">
    <property type="entry name" value="TSP type-3 repeat"/>
    <property type="match status" value="3"/>
</dbReference>
<dbReference type="CDD" id="cd16081">
    <property type="entry name" value="TSPcc_insect"/>
    <property type="match status" value="1"/>
</dbReference>
<evidence type="ECO:0000256" key="12">
    <source>
        <dbReference type="SAM" id="MobiDB-lite"/>
    </source>
</evidence>
<dbReference type="PROSITE" id="PS51234">
    <property type="entry name" value="TSP3"/>
    <property type="match status" value="4"/>
</dbReference>
<dbReference type="InterPro" id="IPR001881">
    <property type="entry name" value="EGF-like_Ca-bd_dom"/>
</dbReference>
<dbReference type="Pfam" id="PF05735">
    <property type="entry name" value="TSP_C"/>
    <property type="match status" value="1"/>
</dbReference>
<evidence type="ECO:0000259" key="14">
    <source>
        <dbReference type="PROSITE" id="PS50026"/>
    </source>
</evidence>
<feature type="repeat" description="TSP type-3" evidence="10">
    <location>
        <begin position="651"/>
        <end position="686"/>
    </location>
</feature>
<dbReference type="FunFam" id="2.10.25.10:FF:000027">
    <property type="entry name" value="Thrombospondin 3"/>
    <property type="match status" value="1"/>
</dbReference>
<evidence type="ECO:0000256" key="4">
    <source>
        <dbReference type="ARBA" id="ARBA00022737"/>
    </source>
</evidence>
<proteinExistence type="inferred from homology"/>
<dbReference type="SUPFAM" id="SSF57184">
    <property type="entry name" value="Growth factor receptor domain"/>
    <property type="match status" value="1"/>
</dbReference>
<feature type="repeat" description="TSP type-3" evidence="10">
    <location>
        <begin position="589"/>
        <end position="624"/>
    </location>
</feature>
<evidence type="ECO:0000256" key="6">
    <source>
        <dbReference type="ARBA" id="ARBA00022889"/>
    </source>
</evidence>
<keyword evidence="2 9" id="KW-0245">EGF-like domain</keyword>
<evidence type="ECO:0000256" key="10">
    <source>
        <dbReference type="PROSITE-ProRule" id="PRU00634"/>
    </source>
</evidence>
<sequence>MRNIFLLFTFAVIVNEGLGLSLDPVASTDLEQYIRDDFTISLRHIRPRRKFRISLEALFMIDFPAAKNKFSFYLDRKGKRVTIDINSNAKIFSKHLNVPMLNETTTIRSLALSFSENVITLYIDCKDVVKDEVEFNLSKLYRDMEEPNVKLFRERKYPLYLDVSIENALDRASCQKLSKRKLNRKIVKDNERKKYYEGSEKNRKRDLNQYYRGNERERTNDFRNNNNDLPGRGDIPIISGDCDENLLRGINDLIALIKKLQQDIANQHADIRRLQSLIENCAACQGAQPIVRLDTCQYANPCFRGVTCHDTSGGMRCGRCPSGYVGDGRSCRPGQTCDDQPCFPGVQCADTVEGAQCGPCPHGYEGDGKTCHQRRNPCHENPCASGVQCVEISQHPYYRCGACPSGFSGNGTACKDIDECDLIEPCDPRVRCTNLSPGFKCEPCPPGYHGQHSQGLYMTSAPDHTFQRQRCEDIDECREGIARCGSNSACVNTEGSYECTCSRGFLRNATSCVQVPGMCPDGTICDRNAVCMHAGGNRYRCKCKVGHAGNGHQCANDVDLDGWPDFDLGCTDPRCRADNCMRIPNSGQEDADGDGMGDACDPDADNDGILNDPDNCPLIYNPNQADTDFDGPDKQGDACDNCPTVANIDQSDVDSDGLGDACDPDIDNDGILNERDNCPKKANTDQRDSDFDGLGDVCDNCPNIPNPNQSDRDNDLVGDACDSDIDRDSDGIQDSNDNCPNIPNSDQLDTDRDGKGDACDSDMDNDGIYNEYDNCRIVYNPDQLDVNGDGVGDACEDDEDDDKVKNIHDNCPNNSMIFSTDFRTYQTVVLDPEGESQIDPNWVIYNKGAEIVQTQNSDPGLAVGYDSFGGVDFEGTFFVDTEIDDDYVGFIFSYQDNHKFYSVMWKKNIQTYWQATPFRASAEPGIQLKLINSKTGPGEMLRNSLWHTGDTKDQVKLLWKDPRNVGWKERTAYRWLLLHRPKIGLIRLRIFDGENMVADSGNIYDSTLKGGRLGVFCFSQEMIIWSDLVYRCNDNVPETIYRELPPRLQKEVHIDERI</sequence>
<feature type="compositionally biased region" description="Basic and acidic residues" evidence="12">
    <location>
        <begin position="749"/>
        <end position="758"/>
    </location>
</feature>
<dbReference type="FunFam" id="2.10.25.10:FF:000488">
    <property type="entry name" value="von Willebrand factor D and EGF domains"/>
    <property type="match status" value="1"/>
</dbReference>
<dbReference type="PROSITE" id="PS51236">
    <property type="entry name" value="TSP_CTER"/>
    <property type="match status" value="1"/>
</dbReference>
<dbReference type="PROSITE" id="PS50026">
    <property type="entry name" value="EGF_3"/>
    <property type="match status" value="4"/>
</dbReference>
<feature type="domain" description="EGF-like" evidence="14">
    <location>
        <begin position="515"/>
        <end position="555"/>
    </location>
</feature>
<evidence type="ECO:0000256" key="13">
    <source>
        <dbReference type="SAM" id="SignalP"/>
    </source>
</evidence>
<dbReference type="GO" id="GO:0005576">
    <property type="term" value="C:extracellular region"/>
    <property type="evidence" value="ECO:0007669"/>
    <property type="project" value="InterPro"/>
</dbReference>
<keyword evidence="6" id="KW-0130">Cell adhesion</keyword>
<dbReference type="Gene3D" id="2.60.120.200">
    <property type="match status" value="1"/>
</dbReference>
<gene>
    <name evidence="16" type="primary">putative Thrombospondin-4-B</name>
    <name evidence="16" type="ORF">CLUMA_CG001110</name>
</gene>
<dbReference type="PROSITE" id="PS01187">
    <property type="entry name" value="EGF_CA"/>
    <property type="match status" value="1"/>
</dbReference>
<name>A0A1J1HLI3_9DIPT</name>
<keyword evidence="5 10" id="KW-0106">Calcium</keyword>
<dbReference type="Gene3D" id="2.10.25.10">
    <property type="entry name" value="Laminin"/>
    <property type="match status" value="5"/>
</dbReference>
<dbReference type="SMART" id="SM00179">
    <property type="entry name" value="EGF_CA"/>
    <property type="match status" value="5"/>
</dbReference>
<feature type="repeat" description="TSP type-3" evidence="10">
    <location>
        <begin position="784"/>
        <end position="819"/>
    </location>
</feature>